<proteinExistence type="predicted"/>
<reference evidence="1 2" key="1">
    <citation type="journal article" date="2016" name="Nat. Commun.">
        <title>Thousands of microbial genomes shed light on interconnected biogeochemical processes in an aquifer system.</title>
        <authorList>
            <person name="Anantharaman K."/>
            <person name="Brown C.T."/>
            <person name="Hug L.A."/>
            <person name="Sharon I."/>
            <person name="Castelle C.J."/>
            <person name="Probst A.J."/>
            <person name="Thomas B.C."/>
            <person name="Singh A."/>
            <person name="Wilkins M.J."/>
            <person name="Karaoz U."/>
            <person name="Brodie E.L."/>
            <person name="Williams K.H."/>
            <person name="Hubbard S.S."/>
            <person name="Banfield J.F."/>
        </authorList>
    </citation>
    <scope>NUCLEOTIDE SEQUENCE [LARGE SCALE GENOMIC DNA]</scope>
</reference>
<evidence type="ECO:0000313" key="1">
    <source>
        <dbReference type="EMBL" id="OGL80228.1"/>
    </source>
</evidence>
<sequence>MRTKISKANSKRTHEATINLPLSALRYLSRYPREKKIILEISTDDIRRVNEAETFDEIINEARLDYALGNYTTHKTAKSLIAALES</sequence>
<evidence type="ECO:0000313" key="2">
    <source>
        <dbReference type="Proteomes" id="UP000176846"/>
    </source>
</evidence>
<protein>
    <submittedName>
        <fullName evidence="1">Uncharacterized protein</fullName>
    </submittedName>
</protein>
<gene>
    <name evidence="1" type="ORF">A2936_02575</name>
</gene>
<name>A0A1F7URA0_9BACT</name>
<dbReference type="Proteomes" id="UP000176846">
    <property type="component" value="Unassembled WGS sequence"/>
</dbReference>
<comment type="caution">
    <text evidence="1">The sequence shown here is derived from an EMBL/GenBank/DDBJ whole genome shotgun (WGS) entry which is preliminary data.</text>
</comment>
<dbReference type="AlphaFoldDB" id="A0A1F7URA0"/>
<accession>A0A1F7URA0</accession>
<organism evidence="1 2">
    <name type="scientific">Candidatus Uhrbacteria bacterium RIFCSPLOWO2_01_FULL_47_25</name>
    <dbReference type="NCBI Taxonomy" id="1802402"/>
    <lineage>
        <taxon>Bacteria</taxon>
        <taxon>Candidatus Uhriibacteriota</taxon>
    </lineage>
</organism>
<dbReference type="EMBL" id="MGEK01000039">
    <property type="protein sequence ID" value="OGL80228.1"/>
    <property type="molecule type" value="Genomic_DNA"/>
</dbReference>